<protein>
    <submittedName>
        <fullName evidence="1">Uncharacterized protein</fullName>
    </submittedName>
</protein>
<proteinExistence type="predicted"/>
<sequence length="112" mass="12700">CCSWLLSSEHNSFCCADRHHALLPLHPLPPCMQALLRDEHHTRYLMEHSRAINNLFSFAGIGVNGSFEHFATGPGVGPPAVAITGQMYHLIRDTEYTDHSICWFLYDESEQM</sequence>
<keyword evidence="2" id="KW-1185">Reference proteome</keyword>
<dbReference type="AlphaFoldDB" id="A0AAD4BTV0"/>
<name>A0AAD4BTV0_BOLED</name>
<organism evidence="1 2">
    <name type="scientific">Boletus edulis BED1</name>
    <dbReference type="NCBI Taxonomy" id="1328754"/>
    <lineage>
        <taxon>Eukaryota</taxon>
        <taxon>Fungi</taxon>
        <taxon>Dikarya</taxon>
        <taxon>Basidiomycota</taxon>
        <taxon>Agaricomycotina</taxon>
        <taxon>Agaricomycetes</taxon>
        <taxon>Agaricomycetidae</taxon>
        <taxon>Boletales</taxon>
        <taxon>Boletineae</taxon>
        <taxon>Boletaceae</taxon>
        <taxon>Boletoideae</taxon>
        <taxon>Boletus</taxon>
    </lineage>
</organism>
<feature type="non-terminal residue" evidence="1">
    <location>
        <position position="1"/>
    </location>
</feature>
<dbReference type="Proteomes" id="UP001194468">
    <property type="component" value="Unassembled WGS sequence"/>
</dbReference>
<evidence type="ECO:0000313" key="2">
    <source>
        <dbReference type="Proteomes" id="UP001194468"/>
    </source>
</evidence>
<comment type="caution">
    <text evidence="1">The sequence shown here is derived from an EMBL/GenBank/DDBJ whole genome shotgun (WGS) entry which is preliminary data.</text>
</comment>
<dbReference type="EMBL" id="WHUW01000014">
    <property type="protein sequence ID" value="KAF8439448.1"/>
    <property type="molecule type" value="Genomic_DNA"/>
</dbReference>
<accession>A0AAD4BTV0</accession>
<reference evidence="1" key="1">
    <citation type="submission" date="2019-10" db="EMBL/GenBank/DDBJ databases">
        <authorList>
            <consortium name="DOE Joint Genome Institute"/>
            <person name="Kuo A."/>
            <person name="Miyauchi S."/>
            <person name="Kiss E."/>
            <person name="Drula E."/>
            <person name="Kohler A."/>
            <person name="Sanchez-Garcia M."/>
            <person name="Andreopoulos B."/>
            <person name="Barry K.W."/>
            <person name="Bonito G."/>
            <person name="Buee M."/>
            <person name="Carver A."/>
            <person name="Chen C."/>
            <person name="Cichocki N."/>
            <person name="Clum A."/>
            <person name="Culley D."/>
            <person name="Crous P.W."/>
            <person name="Fauchery L."/>
            <person name="Girlanda M."/>
            <person name="Hayes R."/>
            <person name="Keri Z."/>
            <person name="LaButti K."/>
            <person name="Lipzen A."/>
            <person name="Lombard V."/>
            <person name="Magnuson J."/>
            <person name="Maillard F."/>
            <person name="Morin E."/>
            <person name="Murat C."/>
            <person name="Nolan M."/>
            <person name="Ohm R."/>
            <person name="Pangilinan J."/>
            <person name="Pereira M."/>
            <person name="Perotto S."/>
            <person name="Peter M."/>
            <person name="Riley R."/>
            <person name="Sitrit Y."/>
            <person name="Stielow B."/>
            <person name="Szollosi G."/>
            <person name="Zifcakova L."/>
            <person name="Stursova M."/>
            <person name="Spatafora J.W."/>
            <person name="Tedersoo L."/>
            <person name="Vaario L.-M."/>
            <person name="Yamada A."/>
            <person name="Yan M."/>
            <person name="Wang P."/>
            <person name="Xu J."/>
            <person name="Bruns T."/>
            <person name="Baldrian P."/>
            <person name="Vilgalys R."/>
            <person name="Henrissat B."/>
            <person name="Grigoriev I.V."/>
            <person name="Hibbett D."/>
            <person name="Nagy L.G."/>
            <person name="Martin F.M."/>
        </authorList>
    </citation>
    <scope>NUCLEOTIDE SEQUENCE</scope>
    <source>
        <strain evidence="1">BED1</strain>
    </source>
</reference>
<evidence type="ECO:0000313" key="1">
    <source>
        <dbReference type="EMBL" id="KAF8439448.1"/>
    </source>
</evidence>
<reference evidence="1" key="2">
    <citation type="journal article" date="2020" name="Nat. Commun.">
        <title>Large-scale genome sequencing of mycorrhizal fungi provides insights into the early evolution of symbiotic traits.</title>
        <authorList>
            <person name="Miyauchi S."/>
            <person name="Kiss E."/>
            <person name="Kuo A."/>
            <person name="Drula E."/>
            <person name="Kohler A."/>
            <person name="Sanchez-Garcia M."/>
            <person name="Morin E."/>
            <person name="Andreopoulos B."/>
            <person name="Barry K.W."/>
            <person name="Bonito G."/>
            <person name="Buee M."/>
            <person name="Carver A."/>
            <person name="Chen C."/>
            <person name="Cichocki N."/>
            <person name="Clum A."/>
            <person name="Culley D."/>
            <person name="Crous P.W."/>
            <person name="Fauchery L."/>
            <person name="Girlanda M."/>
            <person name="Hayes R.D."/>
            <person name="Keri Z."/>
            <person name="LaButti K."/>
            <person name="Lipzen A."/>
            <person name="Lombard V."/>
            <person name="Magnuson J."/>
            <person name="Maillard F."/>
            <person name="Murat C."/>
            <person name="Nolan M."/>
            <person name="Ohm R.A."/>
            <person name="Pangilinan J."/>
            <person name="Pereira M.F."/>
            <person name="Perotto S."/>
            <person name="Peter M."/>
            <person name="Pfister S."/>
            <person name="Riley R."/>
            <person name="Sitrit Y."/>
            <person name="Stielow J.B."/>
            <person name="Szollosi G."/>
            <person name="Zifcakova L."/>
            <person name="Stursova M."/>
            <person name="Spatafora J.W."/>
            <person name="Tedersoo L."/>
            <person name="Vaario L.M."/>
            <person name="Yamada A."/>
            <person name="Yan M."/>
            <person name="Wang P."/>
            <person name="Xu J."/>
            <person name="Bruns T."/>
            <person name="Baldrian P."/>
            <person name="Vilgalys R."/>
            <person name="Dunand C."/>
            <person name="Henrissat B."/>
            <person name="Grigoriev I.V."/>
            <person name="Hibbett D."/>
            <person name="Nagy L.G."/>
            <person name="Martin F.M."/>
        </authorList>
    </citation>
    <scope>NUCLEOTIDE SEQUENCE</scope>
    <source>
        <strain evidence="1">BED1</strain>
    </source>
</reference>
<gene>
    <name evidence="1" type="ORF">L210DRAFT_858148</name>
</gene>